<accession>A0A974NXG6</accession>
<evidence type="ECO:0000259" key="4">
    <source>
        <dbReference type="Pfam" id="PF13449"/>
    </source>
</evidence>
<keyword evidence="2" id="KW-0812">Transmembrane</keyword>
<dbReference type="EMBL" id="CP061035">
    <property type="protein sequence ID" value="QQV78839.1"/>
    <property type="molecule type" value="Genomic_DNA"/>
</dbReference>
<feature type="transmembrane region" description="Helical" evidence="2">
    <location>
        <begin position="461"/>
        <end position="478"/>
    </location>
</feature>
<dbReference type="Pfam" id="PF13449">
    <property type="entry name" value="Phytase-like"/>
    <property type="match status" value="1"/>
</dbReference>
<dbReference type="InterPro" id="IPR013424">
    <property type="entry name" value="Ice-binding_C"/>
</dbReference>
<protein>
    <submittedName>
        <fullName evidence="5">Esterase-like activity of phytase family protein</fullName>
    </submittedName>
</protein>
<gene>
    <name evidence="5" type="ORF">H5J25_04930</name>
</gene>
<dbReference type="PANTHER" id="PTHR37957:SF1">
    <property type="entry name" value="PHYTASE-LIKE DOMAIN-CONTAINING PROTEIN"/>
    <property type="match status" value="1"/>
</dbReference>
<dbReference type="NCBIfam" id="TIGR02595">
    <property type="entry name" value="PEP_CTERM"/>
    <property type="match status" value="1"/>
</dbReference>
<dbReference type="SUPFAM" id="SSF75011">
    <property type="entry name" value="3-carboxy-cis,cis-mucoante lactonizing enzyme"/>
    <property type="match status" value="1"/>
</dbReference>
<feature type="region of interest" description="Disordered" evidence="1">
    <location>
        <begin position="168"/>
        <end position="189"/>
    </location>
</feature>
<evidence type="ECO:0000256" key="1">
    <source>
        <dbReference type="SAM" id="MobiDB-lite"/>
    </source>
</evidence>
<dbReference type="NCBIfam" id="NF035944">
    <property type="entry name" value="PEPxxWA-CTERM"/>
    <property type="match status" value="1"/>
</dbReference>
<evidence type="ECO:0000256" key="2">
    <source>
        <dbReference type="SAM" id="Phobius"/>
    </source>
</evidence>
<dbReference type="Proteomes" id="UP000595894">
    <property type="component" value="Chromosome"/>
</dbReference>
<name>A0A974NXG6_9SPHN</name>
<keyword evidence="2" id="KW-1133">Transmembrane helix</keyword>
<dbReference type="InterPro" id="IPR027372">
    <property type="entry name" value="Phytase-like_dom"/>
</dbReference>
<keyword evidence="2" id="KW-0472">Membrane</keyword>
<proteinExistence type="predicted"/>
<reference evidence="6" key="1">
    <citation type="submission" date="2020-09" db="EMBL/GenBank/DDBJ databases">
        <title>Sphingomonas sp., a new species isolated from pork steak.</title>
        <authorList>
            <person name="Heidler von Heilborn D."/>
        </authorList>
    </citation>
    <scope>NUCLEOTIDE SEQUENCE [LARGE SCALE GENOMIC DNA]</scope>
</reference>
<sequence>MSATSVFASIPAQAIEFVNALRIQNVVTGANDANRFGGFGSDLVYNATDGLYYGLTDRGPGGGLLDYAPRIQSFSLNVATSGAVSNFAARAPIVFTRDGVAFSGQNPGLLAGDKSVLGRSFDPEGLAIRSNGNFIVSDEYGPSIYEFDSQGRYVRDFTVPANLLPKQSNGTPNYVDGRPTITGGRQDNRGFEGLTLSNDGTKAYAILQDPLVNEGPVNGGEAQGRRGQNLRIVEFDVATGTATAQFAYTLERNADINARIPGTANDFTATQQGRSIGVSSITQLPDGRFLVIERDNRGWGVDDSANRLPVGSKRVYIVDKTGATDISNLSLAGLSVLPQGVTAVSKGSQPFLDIQALLVAAGVPIAEKLEGLSFSPVLADGGRALFVISDNDFSVTQFDGSSTQFEYCTSGPEANAVSFTPALGTPCPAGTSLIPTFLYSFKLSATEAAALGFATSAVPEPASWAMMIGGFGLVGGAMRRRRRTTVRYA</sequence>
<evidence type="ECO:0000313" key="5">
    <source>
        <dbReference type="EMBL" id="QQV78839.1"/>
    </source>
</evidence>
<feature type="domain" description="Ice-binding protein C-terminal" evidence="3">
    <location>
        <begin position="457"/>
        <end position="482"/>
    </location>
</feature>
<feature type="domain" description="Phytase-like" evidence="4">
    <location>
        <begin position="35"/>
        <end position="393"/>
    </location>
</feature>
<dbReference type="KEGG" id="sari:H5J25_04930"/>
<evidence type="ECO:0000259" key="3">
    <source>
        <dbReference type="Pfam" id="PF07589"/>
    </source>
</evidence>
<keyword evidence="6" id="KW-1185">Reference proteome</keyword>
<evidence type="ECO:0000313" key="6">
    <source>
        <dbReference type="Proteomes" id="UP000595894"/>
    </source>
</evidence>
<organism evidence="5 6">
    <name type="scientific">Sphingomonas aliaeris</name>
    <dbReference type="NCBI Taxonomy" id="2759526"/>
    <lineage>
        <taxon>Bacteria</taxon>
        <taxon>Pseudomonadati</taxon>
        <taxon>Pseudomonadota</taxon>
        <taxon>Alphaproteobacteria</taxon>
        <taxon>Sphingomonadales</taxon>
        <taxon>Sphingomonadaceae</taxon>
        <taxon>Sphingomonas</taxon>
    </lineage>
</organism>
<dbReference type="Pfam" id="PF07589">
    <property type="entry name" value="PEP-CTERM"/>
    <property type="match status" value="1"/>
</dbReference>
<dbReference type="PANTHER" id="PTHR37957">
    <property type="entry name" value="BLR7070 PROTEIN"/>
    <property type="match status" value="1"/>
</dbReference>
<dbReference type="AlphaFoldDB" id="A0A974NXG6"/>